<dbReference type="Pfam" id="PF01899">
    <property type="entry name" value="MNHE"/>
    <property type="match status" value="1"/>
</dbReference>
<dbReference type="Proteomes" id="UP000295357">
    <property type="component" value="Unassembled WGS sequence"/>
</dbReference>
<keyword evidence="4 7" id="KW-0812">Transmembrane</keyword>
<evidence type="ECO:0000256" key="6">
    <source>
        <dbReference type="ARBA" id="ARBA00023136"/>
    </source>
</evidence>
<evidence type="ECO:0000256" key="4">
    <source>
        <dbReference type="ARBA" id="ARBA00022692"/>
    </source>
</evidence>
<evidence type="ECO:0000256" key="2">
    <source>
        <dbReference type="ARBA" id="ARBA00006228"/>
    </source>
</evidence>
<evidence type="ECO:0000313" key="9">
    <source>
        <dbReference type="Proteomes" id="UP000295357"/>
    </source>
</evidence>
<name>A0A4R6N9K2_9BURK</name>
<feature type="transmembrane region" description="Helical" evidence="7">
    <location>
        <begin position="15"/>
        <end position="34"/>
    </location>
</feature>
<evidence type="ECO:0000256" key="7">
    <source>
        <dbReference type="SAM" id="Phobius"/>
    </source>
</evidence>
<feature type="transmembrane region" description="Helical" evidence="7">
    <location>
        <begin position="40"/>
        <end position="61"/>
    </location>
</feature>
<organism evidence="8 9">
    <name type="scientific">Roseateles asaccharophilus</name>
    <dbReference type="NCBI Taxonomy" id="582607"/>
    <lineage>
        <taxon>Bacteria</taxon>
        <taxon>Pseudomonadati</taxon>
        <taxon>Pseudomonadota</taxon>
        <taxon>Betaproteobacteria</taxon>
        <taxon>Burkholderiales</taxon>
        <taxon>Sphaerotilaceae</taxon>
        <taxon>Roseateles</taxon>
    </lineage>
</organism>
<dbReference type="NCBIfam" id="NF006518">
    <property type="entry name" value="PRK08965.1-2"/>
    <property type="match status" value="1"/>
</dbReference>
<gene>
    <name evidence="8" type="ORF">DFR39_102301</name>
</gene>
<sequence length="174" mass="19322">MAANKENKPQDRRRAGWLSHPVLSLLLVLVWLLLQGSLSLPYWISALLLGLLLPWLVQGFLGPAMRPRKTLLMLRFAALVLWDIVVSNLTVARLVLSPGARPQPAWVRVPLALRQPGPITLLATIITTTPGTVSCVVDGERAEILVHALDCADPQAMAEDIKRRYEQPLLEIFE</sequence>
<dbReference type="GO" id="GO:0005886">
    <property type="term" value="C:plasma membrane"/>
    <property type="evidence" value="ECO:0007669"/>
    <property type="project" value="UniProtKB-SubCell"/>
</dbReference>
<dbReference type="PANTHER" id="PTHR34584">
    <property type="entry name" value="NA(+)/H(+) ANTIPORTER SUBUNIT E1"/>
    <property type="match status" value="1"/>
</dbReference>
<proteinExistence type="inferred from homology"/>
<keyword evidence="9" id="KW-1185">Reference proteome</keyword>
<protein>
    <submittedName>
        <fullName evidence="8">Multisubunit potassium/proton antiporter PhaE subunit</fullName>
    </submittedName>
</protein>
<comment type="subcellular location">
    <subcellularLocation>
        <location evidence="1">Cell membrane</location>
        <topology evidence="1">Multi-pass membrane protein</topology>
    </subcellularLocation>
</comment>
<dbReference type="RefSeq" id="WP_133602681.1">
    <property type="nucleotide sequence ID" value="NZ_JAUFPJ010000002.1"/>
</dbReference>
<evidence type="ECO:0000256" key="1">
    <source>
        <dbReference type="ARBA" id="ARBA00004651"/>
    </source>
</evidence>
<dbReference type="OrthoDB" id="9807187at2"/>
<reference evidence="8 9" key="1">
    <citation type="submission" date="2019-03" db="EMBL/GenBank/DDBJ databases">
        <title>Genomic Encyclopedia of Type Strains, Phase IV (KMG-IV): sequencing the most valuable type-strain genomes for metagenomic binning, comparative biology and taxonomic classification.</title>
        <authorList>
            <person name="Goeker M."/>
        </authorList>
    </citation>
    <scope>NUCLEOTIDE SEQUENCE [LARGE SCALE GENOMIC DNA]</scope>
    <source>
        <strain evidence="8 9">DSM 25082</strain>
    </source>
</reference>
<keyword evidence="5 7" id="KW-1133">Transmembrane helix</keyword>
<comment type="caution">
    <text evidence="8">The sequence shown here is derived from an EMBL/GenBank/DDBJ whole genome shotgun (WGS) entry which is preliminary data.</text>
</comment>
<evidence type="ECO:0000256" key="5">
    <source>
        <dbReference type="ARBA" id="ARBA00022989"/>
    </source>
</evidence>
<keyword evidence="3" id="KW-1003">Cell membrane</keyword>
<dbReference type="EMBL" id="SNXE01000002">
    <property type="protein sequence ID" value="TDP11917.1"/>
    <property type="molecule type" value="Genomic_DNA"/>
</dbReference>
<comment type="similarity">
    <text evidence="2">Belongs to the CPA3 antiporters (TC 2.A.63) subunit E family.</text>
</comment>
<keyword evidence="6 7" id="KW-0472">Membrane</keyword>
<dbReference type="GO" id="GO:0008324">
    <property type="term" value="F:monoatomic cation transmembrane transporter activity"/>
    <property type="evidence" value="ECO:0007669"/>
    <property type="project" value="InterPro"/>
</dbReference>
<dbReference type="PANTHER" id="PTHR34584:SF1">
    <property type="entry name" value="NA(+)_H(+) ANTIPORTER SUBUNIT E1"/>
    <property type="match status" value="1"/>
</dbReference>
<dbReference type="InterPro" id="IPR002758">
    <property type="entry name" value="Cation_antiport_E"/>
</dbReference>
<evidence type="ECO:0000313" key="8">
    <source>
        <dbReference type="EMBL" id="TDP11917.1"/>
    </source>
</evidence>
<feature type="transmembrane region" description="Helical" evidence="7">
    <location>
        <begin position="73"/>
        <end position="96"/>
    </location>
</feature>
<accession>A0A4R6N9K2</accession>
<dbReference type="AlphaFoldDB" id="A0A4R6N9K2"/>
<evidence type="ECO:0000256" key="3">
    <source>
        <dbReference type="ARBA" id="ARBA00022475"/>
    </source>
</evidence>
<dbReference type="PIRSF" id="PIRSF019239">
    <property type="entry name" value="MrpE"/>
    <property type="match status" value="1"/>
</dbReference>